<sequence length="132" mass="14785">MVESLPAASRAWIRMIRPSFWSAYSLSCRAWMASWLTVVFWTISSLTTLSSLAPVFMAPRSSFLDPSNVYFLSMVSASVVFIVEVSSHSGRQHDRFFQPVILLQNPCYDAGEQEDRPMDTETSGIPEPGSRA</sequence>
<evidence type="ECO:0000313" key="3">
    <source>
        <dbReference type="EMBL" id="AMK55249.1"/>
    </source>
</evidence>
<evidence type="ECO:0000256" key="1">
    <source>
        <dbReference type="SAM" id="MobiDB-lite"/>
    </source>
</evidence>
<feature type="region of interest" description="Disordered" evidence="1">
    <location>
        <begin position="112"/>
        <end position="132"/>
    </location>
</feature>
<feature type="transmembrane region" description="Helical" evidence="2">
    <location>
        <begin position="69"/>
        <end position="87"/>
    </location>
</feature>
<reference evidence="3 4" key="1">
    <citation type="journal article" date="2016" name="Gut Pathog.">
        <title>Whole genome sequencing of "Faecalibaculum rodentium" ALO17, isolated from C57BL/6J laboratory mouse feces.</title>
        <authorList>
            <person name="Lim S."/>
            <person name="Chang D.H."/>
            <person name="Ahn S."/>
            <person name="Kim B.C."/>
        </authorList>
    </citation>
    <scope>NUCLEOTIDE SEQUENCE [LARGE SCALE GENOMIC DNA]</scope>
    <source>
        <strain evidence="3 4">Alo17</strain>
    </source>
</reference>
<evidence type="ECO:0000313" key="4">
    <source>
        <dbReference type="Proteomes" id="UP000069771"/>
    </source>
</evidence>
<name>A0A140DX72_9FIRM</name>
<keyword evidence="2" id="KW-0472">Membrane</keyword>
<keyword evidence="4" id="KW-1185">Reference proteome</keyword>
<gene>
    <name evidence="3" type="ORF">AALO17_21150</name>
</gene>
<evidence type="ECO:0000256" key="2">
    <source>
        <dbReference type="SAM" id="Phobius"/>
    </source>
</evidence>
<dbReference type="Proteomes" id="UP000069771">
    <property type="component" value="Chromosome"/>
</dbReference>
<dbReference type="AlphaFoldDB" id="A0A140DX72"/>
<dbReference type="EMBL" id="CP011391">
    <property type="protein sequence ID" value="AMK55249.1"/>
    <property type="molecule type" value="Genomic_DNA"/>
</dbReference>
<dbReference type="KEGG" id="fro:AALO17_21150"/>
<proteinExistence type="predicted"/>
<keyword evidence="2" id="KW-0812">Transmembrane</keyword>
<keyword evidence="2" id="KW-1133">Transmembrane helix</keyword>
<organism evidence="3 4">
    <name type="scientific">Faecalibaculum rodentium</name>
    <dbReference type="NCBI Taxonomy" id="1702221"/>
    <lineage>
        <taxon>Bacteria</taxon>
        <taxon>Bacillati</taxon>
        <taxon>Bacillota</taxon>
        <taxon>Erysipelotrichia</taxon>
        <taxon>Erysipelotrichales</taxon>
        <taxon>Erysipelotrichaceae</taxon>
        <taxon>Faecalibaculum</taxon>
    </lineage>
</organism>
<protein>
    <submittedName>
        <fullName evidence="3">Uncharacterized protein</fullName>
    </submittedName>
</protein>
<accession>A0A140DX72</accession>